<comment type="similarity">
    <text evidence="2">Belongs to the major facilitator superfamily. MFSD6 family.</text>
</comment>
<keyword evidence="3 6" id="KW-0812">Transmembrane</keyword>
<feature type="domain" description="Major facilitator superfamily associated" evidence="7">
    <location>
        <begin position="40"/>
        <end position="566"/>
    </location>
</feature>
<organism evidence="8 9">
    <name type="scientific">Larinioides sclopetarius</name>
    <dbReference type="NCBI Taxonomy" id="280406"/>
    <lineage>
        <taxon>Eukaryota</taxon>
        <taxon>Metazoa</taxon>
        <taxon>Ecdysozoa</taxon>
        <taxon>Arthropoda</taxon>
        <taxon>Chelicerata</taxon>
        <taxon>Arachnida</taxon>
        <taxon>Araneae</taxon>
        <taxon>Araneomorphae</taxon>
        <taxon>Entelegynae</taxon>
        <taxon>Araneoidea</taxon>
        <taxon>Araneidae</taxon>
        <taxon>Larinioides</taxon>
    </lineage>
</organism>
<dbReference type="Proteomes" id="UP001497382">
    <property type="component" value="Unassembled WGS sequence"/>
</dbReference>
<evidence type="ECO:0000256" key="5">
    <source>
        <dbReference type="ARBA" id="ARBA00023136"/>
    </source>
</evidence>
<evidence type="ECO:0000256" key="1">
    <source>
        <dbReference type="ARBA" id="ARBA00004141"/>
    </source>
</evidence>
<keyword evidence="9" id="KW-1185">Reference proteome</keyword>
<gene>
    <name evidence="8" type="ORF">LARSCL_LOCUS7807</name>
</gene>
<evidence type="ECO:0000313" key="8">
    <source>
        <dbReference type="EMBL" id="CAL1274952.1"/>
    </source>
</evidence>
<protein>
    <recommendedName>
        <fullName evidence="7">Major facilitator superfamily associated domain-containing protein</fullName>
    </recommendedName>
</protein>
<feature type="transmembrane region" description="Helical" evidence="6">
    <location>
        <begin position="562"/>
        <end position="585"/>
    </location>
</feature>
<comment type="caution">
    <text evidence="8">The sequence shown here is derived from an EMBL/GenBank/DDBJ whole genome shotgun (WGS) entry which is preliminary data.</text>
</comment>
<evidence type="ECO:0000256" key="2">
    <source>
        <dbReference type="ARBA" id="ARBA00005241"/>
    </source>
</evidence>
<evidence type="ECO:0000256" key="6">
    <source>
        <dbReference type="SAM" id="Phobius"/>
    </source>
</evidence>
<evidence type="ECO:0000313" key="9">
    <source>
        <dbReference type="Proteomes" id="UP001497382"/>
    </source>
</evidence>
<feature type="transmembrane region" description="Helical" evidence="6">
    <location>
        <begin position="469"/>
        <end position="488"/>
    </location>
</feature>
<sequence>MELSFKDVNTKTQVAESSGKTLITFKKGRWWHIDREMVYFKLHFFLLSGALGAVLPFVGVFAKERLRLSATSFASIMSVQQFLFVLTKPILGFITDYFNKLKVILLVLTIAQAGFLFLLLLVPPLPKGLIAHDSDAIINSSRQIVDACYFCNDRNNSSNVQKISINYTVSSKNIYFGIENVKCNSSEVMTSNSLEEYVKLIIPLECDPFKSIPTNKNIKNQDPFGKQAVLSHNERSLNFTLCGNTSKNSCVSSFEDCLLCCHHREGCYFMPNSLKEIHVEQNLTTDDFSSQSDFATYQFWLFAILFVALNACNNGIFTLSDTACCESVEKTGTDFGKQRLWGCIGWGMFSPLGGFLNDYTGNYVATWILFVVLSSLALWNITKLDLVKPHISKHIMKDIGTIISSWEFISFQIGALLSGIGLGFTFFYLLWFITSIGGSSLLCGLIQTIQSFSGDIPFMFISGWLLRKLGYFNIVTFSLLACCVRFLWYSQLENPWLVLPIEWTHGITYGVFIAAMASFGKMSAKPGTEATTQSVIFSTFDGLGSGIGNIVAGVGFDYVGGHMMFLCTGTFYGFAAALSLVGTILTRNRVKKIKE</sequence>
<feature type="transmembrane region" description="Helical" evidence="6">
    <location>
        <begin position="68"/>
        <end position="91"/>
    </location>
</feature>
<comment type="subcellular location">
    <subcellularLocation>
        <location evidence="1">Membrane</location>
        <topology evidence="1">Multi-pass membrane protein</topology>
    </subcellularLocation>
</comment>
<name>A0AAV1ZTD3_9ARAC</name>
<feature type="transmembrane region" description="Helical" evidence="6">
    <location>
        <begin position="38"/>
        <end position="62"/>
    </location>
</feature>
<feature type="transmembrane region" description="Helical" evidence="6">
    <location>
        <begin position="428"/>
        <end position="449"/>
    </location>
</feature>
<dbReference type="Gene3D" id="1.20.1250.20">
    <property type="entry name" value="MFS general substrate transporter like domains"/>
    <property type="match status" value="3"/>
</dbReference>
<reference evidence="8 9" key="1">
    <citation type="submission" date="2024-04" db="EMBL/GenBank/DDBJ databases">
        <authorList>
            <person name="Rising A."/>
            <person name="Reimegard J."/>
            <person name="Sonavane S."/>
            <person name="Akerstrom W."/>
            <person name="Nylinder S."/>
            <person name="Hedman E."/>
            <person name="Kallberg Y."/>
        </authorList>
    </citation>
    <scope>NUCLEOTIDE SEQUENCE [LARGE SCALE GENOMIC DNA]</scope>
</reference>
<proteinExistence type="inferred from homology"/>
<keyword evidence="5 6" id="KW-0472">Membrane</keyword>
<keyword evidence="4 6" id="KW-1133">Transmembrane helix</keyword>
<dbReference type="InterPro" id="IPR051717">
    <property type="entry name" value="MFS_MFSD6"/>
</dbReference>
<evidence type="ECO:0000256" key="3">
    <source>
        <dbReference type="ARBA" id="ARBA00022692"/>
    </source>
</evidence>
<feature type="transmembrane region" description="Helical" evidence="6">
    <location>
        <begin position="299"/>
        <end position="319"/>
    </location>
</feature>
<dbReference type="InterPro" id="IPR036259">
    <property type="entry name" value="MFS_trans_sf"/>
</dbReference>
<feature type="transmembrane region" description="Helical" evidence="6">
    <location>
        <begin position="103"/>
        <end position="122"/>
    </location>
</feature>
<accession>A0AAV1ZTD3</accession>
<feature type="transmembrane region" description="Helical" evidence="6">
    <location>
        <begin position="363"/>
        <end position="381"/>
    </location>
</feature>
<feature type="transmembrane region" description="Helical" evidence="6">
    <location>
        <begin position="402"/>
        <end position="422"/>
    </location>
</feature>
<dbReference type="AlphaFoldDB" id="A0AAV1ZTD3"/>
<dbReference type="PANTHER" id="PTHR16172">
    <property type="entry name" value="MAJOR FACILITATOR SUPERFAMILY DOMAIN-CONTAINING PROTEIN 6-LIKE"/>
    <property type="match status" value="1"/>
</dbReference>
<evidence type="ECO:0000256" key="4">
    <source>
        <dbReference type="ARBA" id="ARBA00022989"/>
    </source>
</evidence>
<evidence type="ECO:0000259" key="7">
    <source>
        <dbReference type="Pfam" id="PF12832"/>
    </source>
</evidence>
<dbReference type="Pfam" id="PF12832">
    <property type="entry name" value="MFS_1_like"/>
    <property type="match status" value="1"/>
</dbReference>
<dbReference type="EMBL" id="CAXIEN010000081">
    <property type="protein sequence ID" value="CAL1274952.1"/>
    <property type="molecule type" value="Genomic_DNA"/>
</dbReference>
<dbReference type="InterPro" id="IPR024989">
    <property type="entry name" value="MFS_assoc_dom"/>
</dbReference>
<dbReference type="GO" id="GO:0016020">
    <property type="term" value="C:membrane"/>
    <property type="evidence" value="ECO:0007669"/>
    <property type="project" value="UniProtKB-SubCell"/>
</dbReference>
<feature type="transmembrane region" description="Helical" evidence="6">
    <location>
        <begin position="503"/>
        <end position="522"/>
    </location>
</feature>
<dbReference type="SUPFAM" id="SSF103473">
    <property type="entry name" value="MFS general substrate transporter"/>
    <property type="match status" value="1"/>
</dbReference>
<dbReference type="PANTHER" id="PTHR16172:SF30">
    <property type="entry name" value="SUGAR BABY, ISOFORM C"/>
    <property type="match status" value="1"/>
</dbReference>